<proteinExistence type="predicted"/>
<reference evidence="1" key="1">
    <citation type="submission" date="2014-05" db="EMBL/GenBank/DDBJ databases">
        <authorList>
            <person name="Chronopoulou M."/>
        </authorList>
    </citation>
    <scope>NUCLEOTIDE SEQUENCE</scope>
    <source>
        <tissue evidence="1">Whole organism</tissue>
    </source>
</reference>
<evidence type="ECO:0000313" key="1">
    <source>
        <dbReference type="EMBL" id="CDW35599.1"/>
    </source>
</evidence>
<dbReference type="AlphaFoldDB" id="A0A0K2UBI7"/>
<name>A0A0K2UBI7_LEPSM</name>
<protein>
    <submittedName>
        <fullName evidence="1">Uncharacterized protein</fullName>
    </submittedName>
</protein>
<accession>A0A0K2UBI7</accession>
<dbReference type="EMBL" id="HACA01018238">
    <property type="protein sequence ID" value="CDW35599.1"/>
    <property type="molecule type" value="Transcribed_RNA"/>
</dbReference>
<sequence>MSSSLAVCAKLTVVVHFHIKIMKQRSH</sequence>
<organism evidence="1">
    <name type="scientific">Lepeophtheirus salmonis</name>
    <name type="common">Salmon louse</name>
    <name type="synonym">Caligus salmonis</name>
    <dbReference type="NCBI Taxonomy" id="72036"/>
    <lineage>
        <taxon>Eukaryota</taxon>
        <taxon>Metazoa</taxon>
        <taxon>Ecdysozoa</taxon>
        <taxon>Arthropoda</taxon>
        <taxon>Crustacea</taxon>
        <taxon>Multicrustacea</taxon>
        <taxon>Hexanauplia</taxon>
        <taxon>Copepoda</taxon>
        <taxon>Siphonostomatoida</taxon>
        <taxon>Caligidae</taxon>
        <taxon>Lepeophtheirus</taxon>
    </lineage>
</organism>